<feature type="compositionally biased region" description="Low complexity" evidence="2">
    <location>
        <begin position="374"/>
        <end position="383"/>
    </location>
</feature>
<evidence type="ECO:0000256" key="2">
    <source>
        <dbReference type="SAM" id="MobiDB-lite"/>
    </source>
</evidence>
<evidence type="ECO:0000259" key="3">
    <source>
        <dbReference type="Pfam" id="PF00385"/>
    </source>
</evidence>
<dbReference type="Gene3D" id="1.10.10.60">
    <property type="entry name" value="Homeodomain-like"/>
    <property type="match status" value="1"/>
</dbReference>
<evidence type="ECO:0000313" key="5">
    <source>
        <dbReference type="Proteomes" id="UP000298327"/>
    </source>
</evidence>
<feature type="compositionally biased region" description="Low complexity" evidence="2">
    <location>
        <begin position="538"/>
        <end position="552"/>
    </location>
</feature>
<dbReference type="Pfam" id="PF00385">
    <property type="entry name" value="Chromo"/>
    <property type="match status" value="1"/>
</dbReference>
<dbReference type="InterPro" id="IPR016197">
    <property type="entry name" value="Chromo-like_dom_sf"/>
</dbReference>
<dbReference type="PROSITE" id="PS00598">
    <property type="entry name" value="CHROMO_1"/>
    <property type="match status" value="1"/>
</dbReference>
<sequence length="756" mass="82573">MAGPRNQGRSFKKSEIESLVRYIAHYNPDTKGRSGRKLYEDLVNNPKKWPWAENHTAQSWREKYVKNQEKFDADIRDYQKRKGIDPKGPPASSQLVSQKKTTSQPSQAARKARREQEEGSEDADDRGTRKVNKNGKRARESNASEKLPEVRKKRAKTEGSKQKSPEGSPKPLVLRPPAPRKQKRKPDPPTPDVKGKGKAIGIASEPEESDAEEAGPVGPEDYGGEVFSQATQPDVSPDVHKDEVLADDGISMIDLDSPPATLNAVAGPSSSPIIASSILRVASRAPTGSPQNGVRQPSTSPKLRDPDNRERNAMATADPTKTRRVVSEIFEPSPQPEEDIIDISSPSPSPKLKAPARRPSFKARQRAPSEDPFTTASTAPSTTTKRKPREPPYWSEGAFVGAYSGASGSPRFSTGGKRVSGVDSEDEWPPQRSKGKQKSASATDKPAAASPDKPQAPAKVSQKEVASAVAGPSREKKPTPRPEKPDSERIFPKHPPVAVLPTGGPAGVAPQKPVRSSPEASSSRTLLPAVQITKSHTAQRASAPAQPAARPSKTFITARASSLTPGQDPFSKEYRAGQEHRSTKGKQKATGVLDQGAHSRRQTFAGHDAPRLNLANIARQRAAHPNIKGRRTSVSRKGTFCPSPEPISADLPCKWKLRVPGHARVPERKLWNPPPDENGKYALSHIVRQDGNMYMVRWVGWGTHDDTWEDPDIFEGGSQETLNEWNELKCRIAAHAAEMRRRRKSVVSRASARRSL</sequence>
<dbReference type="CDD" id="cd00024">
    <property type="entry name" value="CD_CSD"/>
    <property type="match status" value="1"/>
</dbReference>
<feature type="region of interest" description="Disordered" evidence="2">
    <location>
        <begin position="277"/>
        <end position="597"/>
    </location>
</feature>
<feature type="compositionally biased region" description="Basic and acidic residues" evidence="2">
    <location>
        <begin position="302"/>
        <end position="312"/>
    </location>
</feature>
<dbReference type="STRING" id="205917.A0A4Y9ZCS0"/>
<dbReference type="AlphaFoldDB" id="A0A4Y9ZCS0"/>
<feature type="compositionally biased region" description="Basic and acidic residues" evidence="2">
    <location>
        <begin position="137"/>
        <end position="164"/>
    </location>
</feature>
<comment type="caution">
    <text evidence="4">The sequence shown here is derived from an EMBL/GenBank/DDBJ whole genome shotgun (WGS) entry which is preliminary data.</text>
</comment>
<feature type="compositionally biased region" description="Basic and acidic residues" evidence="2">
    <location>
        <begin position="570"/>
        <end position="582"/>
    </location>
</feature>
<evidence type="ECO:0000256" key="1">
    <source>
        <dbReference type="ARBA" id="ARBA00004123"/>
    </source>
</evidence>
<comment type="subcellular location">
    <subcellularLocation>
        <location evidence="1">Nucleus</location>
    </subcellularLocation>
</comment>
<feature type="compositionally biased region" description="Basic and acidic residues" evidence="2">
    <location>
        <begin position="473"/>
        <end position="491"/>
    </location>
</feature>
<dbReference type="Proteomes" id="UP000298327">
    <property type="component" value="Unassembled WGS sequence"/>
</dbReference>
<dbReference type="GO" id="GO:0005634">
    <property type="term" value="C:nucleus"/>
    <property type="evidence" value="ECO:0007669"/>
    <property type="project" value="UniProtKB-SubCell"/>
</dbReference>
<feature type="region of interest" description="Disordered" evidence="2">
    <location>
        <begin position="72"/>
        <end position="243"/>
    </location>
</feature>
<organism evidence="4 5">
    <name type="scientific">Dentipellis fragilis</name>
    <dbReference type="NCBI Taxonomy" id="205917"/>
    <lineage>
        <taxon>Eukaryota</taxon>
        <taxon>Fungi</taxon>
        <taxon>Dikarya</taxon>
        <taxon>Basidiomycota</taxon>
        <taxon>Agaricomycotina</taxon>
        <taxon>Agaricomycetes</taxon>
        <taxon>Russulales</taxon>
        <taxon>Hericiaceae</taxon>
        <taxon>Dentipellis</taxon>
    </lineage>
</organism>
<dbReference type="Gene3D" id="2.40.50.40">
    <property type="match status" value="1"/>
</dbReference>
<proteinExistence type="predicted"/>
<accession>A0A4Y9ZCS0</accession>
<feature type="compositionally biased region" description="Basic residues" evidence="2">
    <location>
        <begin position="354"/>
        <end position="365"/>
    </location>
</feature>
<dbReference type="OrthoDB" id="435460at2759"/>
<keyword evidence="5" id="KW-1185">Reference proteome</keyword>
<dbReference type="EMBL" id="SEOQ01000042">
    <property type="protein sequence ID" value="TFY71643.1"/>
    <property type="molecule type" value="Genomic_DNA"/>
</dbReference>
<dbReference type="InterPro" id="IPR023780">
    <property type="entry name" value="Chromo_domain"/>
</dbReference>
<dbReference type="CDD" id="cd11655">
    <property type="entry name" value="rap1_myb-like"/>
    <property type="match status" value="1"/>
</dbReference>
<reference evidence="4 5" key="1">
    <citation type="submission" date="2019-02" db="EMBL/GenBank/DDBJ databases">
        <title>Genome sequencing of the rare red list fungi Dentipellis fragilis.</title>
        <authorList>
            <person name="Buettner E."/>
            <person name="Kellner H."/>
        </authorList>
    </citation>
    <scope>NUCLEOTIDE SEQUENCE [LARGE SCALE GENOMIC DNA]</scope>
    <source>
        <strain evidence="4 5">DSM 105465</strain>
    </source>
</reference>
<feature type="compositionally biased region" description="Polar residues" evidence="2">
    <location>
        <begin position="286"/>
        <end position="301"/>
    </location>
</feature>
<evidence type="ECO:0000313" key="4">
    <source>
        <dbReference type="EMBL" id="TFY71643.1"/>
    </source>
</evidence>
<name>A0A4Y9ZCS0_9AGAM</name>
<feature type="compositionally biased region" description="Basic and acidic residues" evidence="2">
    <location>
        <begin position="72"/>
        <end position="85"/>
    </location>
</feature>
<protein>
    <recommendedName>
        <fullName evidence="3">Chromo domain-containing protein</fullName>
    </recommendedName>
</protein>
<gene>
    <name evidence="4" type="ORF">EVG20_g1351</name>
</gene>
<feature type="domain" description="Chromo" evidence="3">
    <location>
        <begin position="684"/>
        <end position="727"/>
    </location>
</feature>
<feature type="compositionally biased region" description="Polar residues" evidence="2">
    <location>
        <begin position="91"/>
        <end position="107"/>
    </location>
</feature>
<dbReference type="SUPFAM" id="SSF54160">
    <property type="entry name" value="Chromo domain-like"/>
    <property type="match status" value="1"/>
</dbReference>
<dbReference type="InterPro" id="IPR023779">
    <property type="entry name" value="Chromodomain_CS"/>
</dbReference>